<accession>A0A2U1EUQ0</accession>
<feature type="compositionally biased region" description="Basic and acidic residues" evidence="1">
    <location>
        <begin position="8"/>
        <end position="22"/>
    </location>
</feature>
<dbReference type="EMBL" id="QEKW01000021">
    <property type="protein sequence ID" value="PVZ03450.1"/>
    <property type="molecule type" value="Genomic_DNA"/>
</dbReference>
<organism evidence="3 4">
    <name type="scientific">Actinomycetospora cinnamomea</name>
    <dbReference type="NCBI Taxonomy" id="663609"/>
    <lineage>
        <taxon>Bacteria</taxon>
        <taxon>Bacillati</taxon>
        <taxon>Actinomycetota</taxon>
        <taxon>Actinomycetes</taxon>
        <taxon>Pseudonocardiales</taxon>
        <taxon>Pseudonocardiaceae</taxon>
        <taxon>Actinomycetospora</taxon>
    </lineage>
</organism>
<sequence length="289" mass="29235">MTRQRSPWGRDAHAGTRRREPRTVPFVLPEGAPRGAARHRSPGRAAARHGAVAAGLTGSALALVGPAVIALPEQDAATTLELSAQGAALADTAAAPSGNAVGSAGAVSPVASAGGGAASADLIKAAERDRAADAAAAAATRQAEEEAAEQRRSEQAAEEEERSSSLDCGASGSYGGVADAVQEVGNAMECVFPGHDVLGVGSRGGQSDHPDGYALDFMTTSGDAIADCVVENKDALGVSYVIWDQRINTGSGWEGMEDRGGATANHEDHVHISFERSGSPDVSALRSCG</sequence>
<reference evidence="3 4" key="1">
    <citation type="submission" date="2018-04" db="EMBL/GenBank/DDBJ databases">
        <title>Genomic Encyclopedia of Type Strains, Phase IV (KMG-IV): sequencing the most valuable type-strain genomes for metagenomic binning, comparative biology and taxonomic classification.</title>
        <authorList>
            <person name="Goeker M."/>
        </authorList>
    </citation>
    <scope>NUCLEOTIDE SEQUENCE [LARGE SCALE GENOMIC DNA]</scope>
    <source>
        <strain evidence="3 4">DSM 45771</strain>
    </source>
</reference>
<name>A0A2U1EUQ0_9PSEU</name>
<dbReference type="InterPro" id="IPR058593">
    <property type="entry name" value="ARB_07466-like_C"/>
</dbReference>
<feature type="region of interest" description="Disordered" evidence="1">
    <location>
        <begin position="134"/>
        <end position="170"/>
    </location>
</feature>
<dbReference type="OrthoDB" id="2989771at2"/>
<keyword evidence="4" id="KW-1185">Reference proteome</keyword>
<protein>
    <recommendedName>
        <fullName evidence="2">ARB-07466-like C-terminal domain-containing protein</fullName>
    </recommendedName>
</protein>
<gene>
    <name evidence="3" type="ORF">C8D89_12150</name>
</gene>
<feature type="compositionally biased region" description="Basic and acidic residues" evidence="1">
    <location>
        <begin position="142"/>
        <end position="155"/>
    </location>
</feature>
<comment type="caution">
    <text evidence="3">The sequence shown here is derived from an EMBL/GenBank/DDBJ whole genome shotgun (WGS) entry which is preliminary data.</text>
</comment>
<evidence type="ECO:0000313" key="4">
    <source>
        <dbReference type="Proteomes" id="UP000245639"/>
    </source>
</evidence>
<dbReference type="AlphaFoldDB" id="A0A2U1EUQ0"/>
<evidence type="ECO:0000313" key="3">
    <source>
        <dbReference type="EMBL" id="PVZ03450.1"/>
    </source>
</evidence>
<dbReference type="RefSeq" id="WP_133252067.1">
    <property type="nucleotide sequence ID" value="NZ_QEKW01000021.1"/>
</dbReference>
<dbReference type="Pfam" id="PF26571">
    <property type="entry name" value="VldE"/>
    <property type="match status" value="1"/>
</dbReference>
<dbReference type="Proteomes" id="UP000245639">
    <property type="component" value="Unassembled WGS sequence"/>
</dbReference>
<proteinExistence type="predicted"/>
<evidence type="ECO:0000256" key="1">
    <source>
        <dbReference type="SAM" id="MobiDB-lite"/>
    </source>
</evidence>
<feature type="region of interest" description="Disordered" evidence="1">
    <location>
        <begin position="1"/>
        <end position="48"/>
    </location>
</feature>
<evidence type="ECO:0000259" key="2">
    <source>
        <dbReference type="Pfam" id="PF26571"/>
    </source>
</evidence>
<feature type="domain" description="ARB-07466-like C-terminal" evidence="2">
    <location>
        <begin position="175"/>
        <end position="266"/>
    </location>
</feature>